<protein>
    <submittedName>
        <fullName evidence="6">MBL fold metallo-hydrolase</fullName>
    </submittedName>
</protein>
<accession>A0A8J7SGN0</accession>
<feature type="domain" description="Metallo-beta-lactamase" evidence="5">
    <location>
        <begin position="12"/>
        <end position="185"/>
    </location>
</feature>
<dbReference type="PANTHER" id="PTHR46233">
    <property type="entry name" value="HYDROXYACYLGLUTATHIONE HYDROLASE GLOC"/>
    <property type="match status" value="1"/>
</dbReference>
<organism evidence="6 7">
    <name type="scientific">Persicirhabdus sediminis</name>
    <dbReference type="NCBI Taxonomy" id="454144"/>
    <lineage>
        <taxon>Bacteria</taxon>
        <taxon>Pseudomonadati</taxon>
        <taxon>Verrucomicrobiota</taxon>
        <taxon>Verrucomicrobiia</taxon>
        <taxon>Verrucomicrobiales</taxon>
        <taxon>Verrucomicrobiaceae</taxon>
        <taxon>Persicirhabdus</taxon>
    </lineage>
</organism>
<gene>
    <name evidence="6" type="ORF">JIN82_03485</name>
</gene>
<dbReference type="GO" id="GO:0046872">
    <property type="term" value="F:metal ion binding"/>
    <property type="evidence" value="ECO:0007669"/>
    <property type="project" value="UniProtKB-KW"/>
</dbReference>
<dbReference type="SUPFAM" id="SSF56281">
    <property type="entry name" value="Metallo-hydrolase/oxidoreductase"/>
    <property type="match status" value="1"/>
</dbReference>
<dbReference type="RefSeq" id="WP_200310253.1">
    <property type="nucleotide sequence ID" value="NZ_JAENIM010000020.1"/>
</dbReference>
<reference evidence="6" key="1">
    <citation type="submission" date="2021-01" db="EMBL/GenBank/DDBJ databases">
        <title>Modified the classification status of verrucomicrobia.</title>
        <authorList>
            <person name="Feng X."/>
        </authorList>
    </citation>
    <scope>NUCLEOTIDE SEQUENCE</scope>
    <source>
        <strain evidence="6">_KCTC 22039</strain>
    </source>
</reference>
<evidence type="ECO:0000256" key="2">
    <source>
        <dbReference type="ARBA" id="ARBA00022723"/>
    </source>
</evidence>
<comment type="cofactor">
    <cofactor evidence="1">
        <name>Zn(2+)</name>
        <dbReference type="ChEBI" id="CHEBI:29105"/>
    </cofactor>
</comment>
<dbReference type="InterPro" id="IPR051453">
    <property type="entry name" value="MBL_Glyoxalase_II"/>
</dbReference>
<evidence type="ECO:0000256" key="1">
    <source>
        <dbReference type="ARBA" id="ARBA00001947"/>
    </source>
</evidence>
<dbReference type="GO" id="GO:0016787">
    <property type="term" value="F:hydrolase activity"/>
    <property type="evidence" value="ECO:0007669"/>
    <property type="project" value="UniProtKB-KW"/>
</dbReference>
<keyword evidence="2" id="KW-0479">Metal-binding</keyword>
<dbReference type="AlphaFoldDB" id="A0A8J7SGN0"/>
<dbReference type="Gene3D" id="3.60.15.10">
    <property type="entry name" value="Ribonuclease Z/Hydroxyacylglutathione hydrolase-like"/>
    <property type="match status" value="1"/>
</dbReference>
<evidence type="ECO:0000256" key="3">
    <source>
        <dbReference type="ARBA" id="ARBA00022801"/>
    </source>
</evidence>
<dbReference type="EMBL" id="JAENIM010000020">
    <property type="protein sequence ID" value="MBK1790215.1"/>
    <property type="molecule type" value="Genomic_DNA"/>
</dbReference>
<comment type="caution">
    <text evidence="6">The sequence shown here is derived from an EMBL/GenBank/DDBJ whole genome shotgun (WGS) entry which is preliminary data.</text>
</comment>
<dbReference type="Proteomes" id="UP000624703">
    <property type="component" value="Unassembled WGS sequence"/>
</dbReference>
<dbReference type="InterPro" id="IPR001279">
    <property type="entry name" value="Metallo-B-lactamas"/>
</dbReference>
<evidence type="ECO:0000256" key="4">
    <source>
        <dbReference type="ARBA" id="ARBA00022833"/>
    </source>
</evidence>
<dbReference type="SMART" id="SM00849">
    <property type="entry name" value="Lactamase_B"/>
    <property type="match status" value="1"/>
</dbReference>
<proteinExistence type="predicted"/>
<keyword evidence="4" id="KW-0862">Zinc</keyword>
<dbReference type="PANTHER" id="PTHR46233:SF3">
    <property type="entry name" value="HYDROXYACYLGLUTATHIONE HYDROLASE GLOC"/>
    <property type="match status" value="1"/>
</dbReference>
<evidence type="ECO:0000313" key="7">
    <source>
        <dbReference type="Proteomes" id="UP000624703"/>
    </source>
</evidence>
<dbReference type="InterPro" id="IPR036866">
    <property type="entry name" value="RibonucZ/Hydroxyglut_hydro"/>
</dbReference>
<dbReference type="CDD" id="cd06262">
    <property type="entry name" value="metallo-hydrolase-like_MBL-fold"/>
    <property type="match status" value="1"/>
</dbReference>
<sequence>MEISVYTGGMVSTNAYLIEDGDICVLFDAPEGVAGWLQSKGKKPSHCYLTHQHFDHVEDVAALNEMGVTVLAYMERSEELVHQQLARTWGLPVNIRDYKIDQLLADTTNHDASGLPLEIFHVPGHSVDSIAFYHQGSATLIAGDTLFASGVGRSDLPGGNELTLFTSIKEKLYSLPDETSVYPGHGPRTTIGVEANGNPYVKK</sequence>
<dbReference type="Pfam" id="PF00753">
    <property type="entry name" value="Lactamase_B"/>
    <property type="match status" value="1"/>
</dbReference>
<keyword evidence="3" id="KW-0378">Hydrolase</keyword>
<name>A0A8J7SGN0_9BACT</name>
<evidence type="ECO:0000313" key="6">
    <source>
        <dbReference type="EMBL" id="MBK1790215.1"/>
    </source>
</evidence>
<keyword evidence="7" id="KW-1185">Reference proteome</keyword>
<evidence type="ECO:0000259" key="5">
    <source>
        <dbReference type="SMART" id="SM00849"/>
    </source>
</evidence>